<dbReference type="eggNOG" id="ENOG5030KIS">
    <property type="taxonomic scope" value="Bacteria"/>
</dbReference>
<dbReference type="EMBL" id="ASWA01000003">
    <property type="protein sequence ID" value="EOT67162.1"/>
    <property type="molecule type" value="Genomic_DNA"/>
</dbReference>
<feature type="transmembrane region" description="Helical" evidence="1">
    <location>
        <begin position="100"/>
        <end position="118"/>
    </location>
</feature>
<dbReference type="Proteomes" id="UP000013783">
    <property type="component" value="Unassembled WGS sequence"/>
</dbReference>
<evidence type="ECO:0000256" key="1">
    <source>
        <dbReference type="SAM" id="Phobius"/>
    </source>
</evidence>
<reference evidence="2 4" key="1">
    <citation type="submission" date="2013-02" db="EMBL/GenBank/DDBJ databases">
        <title>The Genome Sequence of Enterococcus malodoratus ATCC_43197.</title>
        <authorList>
            <consortium name="The Broad Institute Genome Sequencing Platform"/>
            <consortium name="The Broad Institute Genome Sequencing Center for Infectious Disease"/>
            <person name="Earl A.M."/>
            <person name="Gilmore M.S."/>
            <person name="Lebreton F."/>
            <person name="Walker B."/>
            <person name="Young S.K."/>
            <person name="Zeng Q."/>
            <person name="Gargeya S."/>
            <person name="Fitzgerald M."/>
            <person name="Haas B."/>
            <person name="Abouelleil A."/>
            <person name="Alvarado L."/>
            <person name="Arachchi H.M."/>
            <person name="Berlin A.M."/>
            <person name="Chapman S.B."/>
            <person name="Dewar J."/>
            <person name="Goldberg J."/>
            <person name="Griggs A."/>
            <person name="Gujja S."/>
            <person name="Hansen M."/>
            <person name="Howarth C."/>
            <person name="Imamovic A."/>
            <person name="Larimer J."/>
            <person name="McCowan C."/>
            <person name="Murphy C."/>
            <person name="Neiman D."/>
            <person name="Pearson M."/>
            <person name="Priest M."/>
            <person name="Roberts A."/>
            <person name="Saif S."/>
            <person name="Shea T."/>
            <person name="Sisk P."/>
            <person name="Sykes S."/>
            <person name="Wortman J."/>
            <person name="Nusbaum C."/>
            <person name="Birren B."/>
        </authorList>
    </citation>
    <scope>NUCLEOTIDE SEQUENCE [LARGE SCALE GENOMIC DNA]</scope>
    <source>
        <strain evidence="2 4">ATCC 43197</strain>
    </source>
</reference>
<proteinExistence type="predicted"/>
<dbReference type="OrthoDB" id="9781069at2"/>
<feature type="transmembrane region" description="Helical" evidence="1">
    <location>
        <begin position="12"/>
        <end position="30"/>
    </location>
</feature>
<dbReference type="AlphaFoldDB" id="R2NQY8"/>
<keyword evidence="1" id="KW-0472">Membrane</keyword>
<feature type="transmembrane region" description="Helical" evidence="1">
    <location>
        <begin position="130"/>
        <end position="155"/>
    </location>
</feature>
<dbReference type="InterPro" id="IPR008875">
    <property type="entry name" value="TraX"/>
</dbReference>
<evidence type="ECO:0000313" key="4">
    <source>
        <dbReference type="Proteomes" id="UP000013783"/>
    </source>
</evidence>
<evidence type="ECO:0000313" key="3">
    <source>
        <dbReference type="EMBL" id="EOT67162.1"/>
    </source>
</evidence>
<keyword evidence="1" id="KW-0812">Transmembrane</keyword>
<organism evidence="2 4">
    <name type="scientific">Enterococcus malodoratus ATCC 43197</name>
    <dbReference type="NCBI Taxonomy" id="1158601"/>
    <lineage>
        <taxon>Bacteria</taxon>
        <taxon>Bacillati</taxon>
        <taxon>Bacillota</taxon>
        <taxon>Bacilli</taxon>
        <taxon>Lactobacillales</taxon>
        <taxon>Enterococcaceae</taxon>
        <taxon>Enterococcus</taxon>
    </lineage>
</organism>
<evidence type="ECO:0000313" key="5">
    <source>
        <dbReference type="Proteomes" id="UP000014148"/>
    </source>
</evidence>
<keyword evidence="1" id="KW-1133">Transmembrane helix</keyword>
<sequence>MKIKLDSFHLKIIAITGMLINHTGIIFEWGHSIQSLPFFAVSEFVGRFTFPIMAYLLVEGYHYTRNVKKYALRLAVFWLVSIYPFYLMHNPAYAFSITDIPNNIFFTLLIGLIMLICYEKVKSPIGHFMLVILFTFLTILSDWNLLGIILIWAFYKFHTDKGIKVTMFSYFLIFEIISIVGIFTSANSAAYIVEIFSSFGFLAVGYLLLNYNGTRGYSPRWIKWGFYAFYPIHLILLESIKYLFF</sequence>
<dbReference type="EMBL" id="AJAK01000022">
    <property type="protein sequence ID" value="EOH74432.1"/>
    <property type="molecule type" value="Genomic_DNA"/>
</dbReference>
<dbReference type="Proteomes" id="UP000014148">
    <property type="component" value="Unassembled WGS sequence"/>
</dbReference>
<feature type="transmembrane region" description="Helical" evidence="1">
    <location>
        <begin position="221"/>
        <end position="244"/>
    </location>
</feature>
<evidence type="ECO:0008006" key="6">
    <source>
        <dbReference type="Google" id="ProtNLM"/>
    </source>
</evidence>
<comment type="caution">
    <text evidence="2">The sequence shown here is derived from an EMBL/GenBank/DDBJ whole genome shotgun (WGS) entry which is preliminary data.</text>
</comment>
<gene>
    <name evidence="3" type="ORF">I585_02683</name>
    <name evidence="2" type="ORF">UAI_03501</name>
</gene>
<dbReference type="PATRIC" id="fig|1158601.3.peg.3475"/>
<reference evidence="3 5" key="2">
    <citation type="submission" date="2013-03" db="EMBL/GenBank/DDBJ databases">
        <title>The Genome Sequence of Enterococcus malodoratus ATCC_43197 (PacBio/Illumina hybrid assembly).</title>
        <authorList>
            <consortium name="The Broad Institute Genomics Platform"/>
            <consortium name="The Broad Institute Genome Sequencing Center for Infectious Disease"/>
            <person name="Earl A."/>
            <person name="Russ C."/>
            <person name="Gilmore M."/>
            <person name="Surin D."/>
            <person name="Walker B."/>
            <person name="Young S."/>
            <person name="Zeng Q."/>
            <person name="Gargeya S."/>
            <person name="Fitzgerald M."/>
            <person name="Haas B."/>
            <person name="Abouelleil A."/>
            <person name="Allen A.W."/>
            <person name="Alvarado L."/>
            <person name="Arachchi H.M."/>
            <person name="Berlin A.M."/>
            <person name="Chapman S.B."/>
            <person name="Gainer-Dewar J."/>
            <person name="Goldberg J."/>
            <person name="Griggs A."/>
            <person name="Gujja S."/>
            <person name="Hansen M."/>
            <person name="Howarth C."/>
            <person name="Imamovic A."/>
            <person name="Ireland A."/>
            <person name="Larimer J."/>
            <person name="McCowan C."/>
            <person name="Murphy C."/>
            <person name="Pearson M."/>
            <person name="Poon T.W."/>
            <person name="Priest M."/>
            <person name="Roberts A."/>
            <person name="Saif S."/>
            <person name="Shea T."/>
            <person name="Sisk P."/>
            <person name="Sykes S."/>
            <person name="Wortman J."/>
            <person name="Nusbaum C."/>
            <person name="Birren B."/>
        </authorList>
    </citation>
    <scope>NUCLEOTIDE SEQUENCE [LARGE SCALE GENOMIC DNA]</scope>
    <source>
        <strain evidence="3 5">ATCC 43197</strain>
    </source>
</reference>
<feature type="transmembrane region" description="Helical" evidence="1">
    <location>
        <begin position="70"/>
        <end position="88"/>
    </location>
</feature>
<dbReference type="Pfam" id="PF05857">
    <property type="entry name" value="TraX"/>
    <property type="match status" value="1"/>
</dbReference>
<name>R2NQY8_9ENTE</name>
<dbReference type="RefSeq" id="WP_010742295.1">
    <property type="nucleotide sequence ID" value="NZ_KB946251.1"/>
</dbReference>
<keyword evidence="5" id="KW-1185">Reference proteome</keyword>
<accession>R2NQY8</accession>
<protein>
    <recommendedName>
        <fullName evidence="6">Fimbrial assembly protein fimC</fullName>
    </recommendedName>
</protein>
<feature type="transmembrane region" description="Helical" evidence="1">
    <location>
        <begin position="36"/>
        <end position="58"/>
    </location>
</feature>
<evidence type="ECO:0000313" key="2">
    <source>
        <dbReference type="EMBL" id="EOH74432.1"/>
    </source>
</evidence>
<feature type="transmembrane region" description="Helical" evidence="1">
    <location>
        <begin position="167"/>
        <end position="184"/>
    </location>
</feature>
<feature type="transmembrane region" description="Helical" evidence="1">
    <location>
        <begin position="191"/>
        <end position="209"/>
    </location>
</feature>